<feature type="compositionally biased region" description="Basic and acidic residues" evidence="1">
    <location>
        <begin position="646"/>
        <end position="655"/>
    </location>
</feature>
<dbReference type="InterPro" id="IPR014756">
    <property type="entry name" value="Ig_E-set"/>
</dbReference>
<accession>A0AAD4LDG8</accession>
<dbReference type="InterPro" id="IPR011022">
    <property type="entry name" value="Arrestin_C-like"/>
</dbReference>
<feature type="compositionally biased region" description="Low complexity" evidence="1">
    <location>
        <begin position="204"/>
        <end position="222"/>
    </location>
</feature>
<reference evidence="3" key="1">
    <citation type="submission" date="2022-01" db="EMBL/GenBank/DDBJ databases">
        <title>Comparative genomics reveals a dynamic genome evolution in the ectomycorrhizal milk-cap (Lactarius) mushrooms.</title>
        <authorList>
            <consortium name="DOE Joint Genome Institute"/>
            <person name="Lebreton A."/>
            <person name="Tang N."/>
            <person name="Kuo A."/>
            <person name="LaButti K."/>
            <person name="Drula E."/>
            <person name="Barry K."/>
            <person name="Clum A."/>
            <person name="Lipzen A."/>
            <person name="Mousain D."/>
            <person name="Ng V."/>
            <person name="Wang R."/>
            <person name="Wang X."/>
            <person name="Dai Y."/>
            <person name="Henrissat B."/>
            <person name="Grigoriev I.V."/>
            <person name="Guerin-Laguette A."/>
            <person name="Yu F."/>
            <person name="Martin F.M."/>
        </authorList>
    </citation>
    <scope>NUCLEOTIDE SEQUENCE</scope>
    <source>
        <strain evidence="3">QP</strain>
    </source>
</reference>
<evidence type="ECO:0000313" key="4">
    <source>
        <dbReference type="Proteomes" id="UP001201163"/>
    </source>
</evidence>
<dbReference type="SMART" id="SM01017">
    <property type="entry name" value="Arrestin_C"/>
    <property type="match status" value="1"/>
</dbReference>
<dbReference type="PANTHER" id="PTHR11188">
    <property type="entry name" value="ARRESTIN DOMAIN CONTAINING PROTEIN"/>
    <property type="match status" value="1"/>
</dbReference>
<name>A0AAD4LDG8_9AGAM</name>
<organism evidence="3 4">
    <name type="scientific">Lactarius akahatsu</name>
    <dbReference type="NCBI Taxonomy" id="416441"/>
    <lineage>
        <taxon>Eukaryota</taxon>
        <taxon>Fungi</taxon>
        <taxon>Dikarya</taxon>
        <taxon>Basidiomycota</taxon>
        <taxon>Agaricomycotina</taxon>
        <taxon>Agaricomycetes</taxon>
        <taxon>Russulales</taxon>
        <taxon>Russulaceae</taxon>
        <taxon>Lactarius</taxon>
    </lineage>
</organism>
<dbReference type="InterPro" id="IPR050357">
    <property type="entry name" value="Arrestin_domain-protein"/>
</dbReference>
<dbReference type="InterPro" id="IPR011021">
    <property type="entry name" value="Arrestin-like_N"/>
</dbReference>
<feature type="compositionally biased region" description="Pro residues" evidence="1">
    <location>
        <begin position="124"/>
        <end position="137"/>
    </location>
</feature>
<feature type="region of interest" description="Disordered" evidence="1">
    <location>
        <begin position="106"/>
        <end position="322"/>
    </location>
</feature>
<dbReference type="PANTHER" id="PTHR11188:SF17">
    <property type="entry name" value="FI21816P1"/>
    <property type="match status" value="1"/>
</dbReference>
<sequence>MLSQTQPTPSKNSLTITLTEPVVILRTVDVAGVQSPLGGGATPPSMIRGLLALDLAKASRISSIQVELQAISHASWSEGLGTSETRKIYSATQVFFHAASSNRRSLSVDPGISHYANESEHHQPPPPFPSSPPPPFPVIERALTAPAPVHVADETRQRGRRVRRRSSADHLVFQRDPVAHHNRPPAPSPLSFPPTTEEDATAVHTPTSSHFASSPASSSSSSLAVETPAAAHIPPHRGLEHSRTASLGENQTLSRSSSRRSRNTPTGTETQNGKSHRSHASLSFGSIFGRSSQPDSPVENRSESPQPTGRERGREKNNTKRHSFFSHHALGRVGEAFGLEEEHKEVGDGWQEFRKGTYTFPISFEIPSHMPTSLDCDGGSITWKLVAKARRPGVFTSKLSATREVQVVSIPAESDVETTGDVLIERPWDDQLQYFFHISGKVFTVGSTFNVKMSFMPLAKIQMYKLAVDLEERIDSYVSGMNMTRTVTNVHKLLNLQCSDDSKPLLPLSPDDPLAYEKSPLATLRRQGNPSTVVSQFLGPGPWPINANLHLPADCNVLHPTSRSRDSTIHVSHVLRFTMRLTRGDGPPVDPKTNKRRLFEVVVRTPVHILSCYARAEYTTLPRYSETLDESAMHASQTPACPCAAERTRRAREGNTPRIDSSMSPVEFGEVPSDVLERTLAYERLVSGHESVLGDAPPAYDPGPMRAAVVAV</sequence>
<dbReference type="GO" id="GO:0070086">
    <property type="term" value="P:ubiquitin-dependent endocytosis"/>
    <property type="evidence" value="ECO:0007669"/>
    <property type="project" value="TreeGrafter"/>
</dbReference>
<gene>
    <name evidence="3" type="ORF">EDB92DRAFT_1800510</name>
</gene>
<feature type="compositionally biased region" description="Polar residues" evidence="1">
    <location>
        <begin position="263"/>
        <end position="273"/>
    </location>
</feature>
<dbReference type="GO" id="GO:0031625">
    <property type="term" value="F:ubiquitin protein ligase binding"/>
    <property type="evidence" value="ECO:0007669"/>
    <property type="project" value="TreeGrafter"/>
</dbReference>
<proteinExistence type="predicted"/>
<dbReference type="Pfam" id="PF00339">
    <property type="entry name" value="Arrestin_N"/>
    <property type="match status" value="1"/>
</dbReference>
<feature type="compositionally biased region" description="Basic and acidic residues" evidence="1">
    <location>
        <begin position="309"/>
        <end position="318"/>
    </location>
</feature>
<dbReference type="EMBL" id="JAKELL010000041">
    <property type="protein sequence ID" value="KAH8988637.1"/>
    <property type="molecule type" value="Genomic_DNA"/>
</dbReference>
<feature type="region of interest" description="Disordered" evidence="1">
    <location>
        <begin position="639"/>
        <end position="666"/>
    </location>
</feature>
<feature type="compositionally biased region" description="Polar residues" evidence="1">
    <location>
        <begin position="280"/>
        <end position="295"/>
    </location>
</feature>
<keyword evidence="4" id="KW-1185">Reference proteome</keyword>
<evidence type="ECO:0000313" key="3">
    <source>
        <dbReference type="EMBL" id="KAH8988637.1"/>
    </source>
</evidence>
<dbReference type="Gene3D" id="2.60.40.640">
    <property type="match status" value="1"/>
</dbReference>
<feature type="domain" description="Arrestin C-terminal-like" evidence="2">
    <location>
        <begin position="428"/>
        <end position="614"/>
    </location>
</feature>
<feature type="compositionally biased region" description="Polar residues" evidence="1">
    <location>
        <begin position="244"/>
        <end position="253"/>
    </location>
</feature>
<dbReference type="SUPFAM" id="SSF81296">
    <property type="entry name" value="E set domains"/>
    <property type="match status" value="1"/>
</dbReference>
<dbReference type="GO" id="GO:0030674">
    <property type="term" value="F:protein-macromolecule adaptor activity"/>
    <property type="evidence" value="ECO:0007669"/>
    <property type="project" value="TreeGrafter"/>
</dbReference>
<dbReference type="AlphaFoldDB" id="A0AAD4LDG8"/>
<dbReference type="Pfam" id="PF02752">
    <property type="entry name" value="Arrestin_C"/>
    <property type="match status" value="1"/>
</dbReference>
<dbReference type="GO" id="GO:0005886">
    <property type="term" value="C:plasma membrane"/>
    <property type="evidence" value="ECO:0007669"/>
    <property type="project" value="TreeGrafter"/>
</dbReference>
<protein>
    <recommendedName>
        <fullName evidence="2">Arrestin C-terminal-like domain-containing protein</fullName>
    </recommendedName>
</protein>
<dbReference type="InterPro" id="IPR014752">
    <property type="entry name" value="Arrestin-like_C"/>
</dbReference>
<evidence type="ECO:0000256" key="1">
    <source>
        <dbReference type="SAM" id="MobiDB-lite"/>
    </source>
</evidence>
<evidence type="ECO:0000259" key="2">
    <source>
        <dbReference type="SMART" id="SM01017"/>
    </source>
</evidence>
<comment type="caution">
    <text evidence="3">The sequence shown here is derived from an EMBL/GenBank/DDBJ whole genome shotgun (WGS) entry which is preliminary data.</text>
</comment>
<dbReference type="GO" id="GO:0005829">
    <property type="term" value="C:cytosol"/>
    <property type="evidence" value="ECO:0007669"/>
    <property type="project" value="TreeGrafter"/>
</dbReference>
<dbReference type="Proteomes" id="UP001201163">
    <property type="component" value="Unassembled WGS sequence"/>
</dbReference>